<organism evidence="1 2">
    <name type="scientific">Kineococcus glutinatus</name>
    <dbReference type="NCBI Taxonomy" id="1070872"/>
    <lineage>
        <taxon>Bacteria</taxon>
        <taxon>Bacillati</taxon>
        <taxon>Actinomycetota</taxon>
        <taxon>Actinomycetes</taxon>
        <taxon>Kineosporiales</taxon>
        <taxon>Kineosporiaceae</taxon>
        <taxon>Kineococcus</taxon>
    </lineage>
</organism>
<proteinExistence type="predicted"/>
<reference evidence="2" key="1">
    <citation type="journal article" date="2019" name="Int. J. Syst. Evol. Microbiol.">
        <title>The Global Catalogue of Microorganisms (GCM) 10K type strain sequencing project: providing services to taxonomists for standard genome sequencing and annotation.</title>
        <authorList>
            <consortium name="The Broad Institute Genomics Platform"/>
            <consortium name="The Broad Institute Genome Sequencing Center for Infectious Disease"/>
            <person name="Wu L."/>
            <person name="Ma J."/>
        </authorList>
    </citation>
    <scope>NUCLEOTIDE SEQUENCE [LARGE SCALE GENOMIC DNA]</scope>
    <source>
        <strain evidence="2">JCM 18126</strain>
    </source>
</reference>
<accession>A0ABP9H9X4</accession>
<sequence>MPVVALFGLNLSVSRCSAGMPVILAGEATPVTEHEFPAGVVAATPPPCRRSPRDPVVTPATAALASGFSSPGASGR</sequence>
<protein>
    <submittedName>
        <fullName evidence="1">Uncharacterized protein</fullName>
    </submittedName>
</protein>
<evidence type="ECO:0000313" key="2">
    <source>
        <dbReference type="Proteomes" id="UP001501195"/>
    </source>
</evidence>
<dbReference type="EMBL" id="BAABIL010000054">
    <property type="protein sequence ID" value="GAA4965160.1"/>
    <property type="molecule type" value="Genomic_DNA"/>
</dbReference>
<comment type="caution">
    <text evidence="1">The sequence shown here is derived from an EMBL/GenBank/DDBJ whole genome shotgun (WGS) entry which is preliminary data.</text>
</comment>
<gene>
    <name evidence="1" type="ORF">GCM10023225_05390</name>
</gene>
<evidence type="ECO:0000313" key="1">
    <source>
        <dbReference type="EMBL" id="GAA4965160.1"/>
    </source>
</evidence>
<dbReference type="Proteomes" id="UP001501195">
    <property type="component" value="Unassembled WGS sequence"/>
</dbReference>
<name>A0ABP9H9X4_9ACTN</name>
<keyword evidence="2" id="KW-1185">Reference proteome</keyword>